<organism evidence="1">
    <name type="scientific">Hyperionvirus sp</name>
    <dbReference type="NCBI Taxonomy" id="2487770"/>
    <lineage>
        <taxon>Viruses</taxon>
        <taxon>Varidnaviria</taxon>
        <taxon>Bamfordvirae</taxon>
        <taxon>Nucleocytoviricota</taxon>
        <taxon>Megaviricetes</taxon>
        <taxon>Imitervirales</taxon>
        <taxon>Mimiviridae</taxon>
        <taxon>Klosneuvirinae</taxon>
    </lineage>
</organism>
<dbReference type="EMBL" id="MK072387">
    <property type="protein sequence ID" value="AYV83220.1"/>
    <property type="molecule type" value="Genomic_DNA"/>
</dbReference>
<sequence>MTCIMIGGLYNIVLQLIEDFSKVNEDYKCGFAAVVLDKKFDKRFEKTS</sequence>
<accession>A0A3G5A7H4</accession>
<protein>
    <submittedName>
        <fullName evidence="1">Uncharacterized protein</fullName>
    </submittedName>
</protein>
<evidence type="ECO:0000313" key="1">
    <source>
        <dbReference type="EMBL" id="AYV83220.1"/>
    </source>
</evidence>
<gene>
    <name evidence="1" type="ORF">Hyperionvirus5_26</name>
</gene>
<name>A0A3G5A7H4_9VIRU</name>
<proteinExistence type="predicted"/>
<reference evidence="1" key="1">
    <citation type="submission" date="2018-10" db="EMBL/GenBank/DDBJ databases">
        <title>Hidden diversity of soil giant viruses.</title>
        <authorList>
            <person name="Schulz F."/>
            <person name="Alteio L."/>
            <person name="Goudeau D."/>
            <person name="Ryan E.M."/>
            <person name="Malmstrom R.R."/>
            <person name="Blanchard J."/>
            <person name="Woyke T."/>
        </authorList>
    </citation>
    <scope>NUCLEOTIDE SEQUENCE</scope>
    <source>
        <strain evidence="1">HYV1</strain>
    </source>
</reference>